<dbReference type="RefSeq" id="WP_321545186.1">
    <property type="nucleotide sequence ID" value="NZ_JAXIVS010000002.1"/>
</dbReference>
<feature type="signal peptide" evidence="3">
    <location>
        <begin position="1"/>
        <end position="23"/>
    </location>
</feature>
<sequence>MTSVPALVRVVLLLCLTVHVACATSQAGIADGASPTPVKTSSLPGGRLRLSFAPTSANSAQEVLCWEETQEMLTLFQAAFLTDRPQIRVMSPAWSGRSGEVPTAKWEARLRDQFLSRFGPTLLPLPERLEQSPLFQALKLSPRYMGAGVREAAREMFDSPVFVASVCLSVLVYFAAWIAPEPLFTKALAATVTTVLAITVGILELTNLALACLKLYRESEAARTEDELEAAAEHFGKAVGGTTLRVLMLVASFGVAKGLPPVPPGSAWTVLGPPRYAVEGGLALGATSTAHLVADGSLILSGVATGEVAQRLCGGLAVCATMEEVGGAPKLSTRYGPPHTRQNAAHNEAIERELAAREVAGHTDLRKNKAQLKANGDPVFDSDPVDGTHFRRPDVSSLRPDGIRHNTNYVSNPRDLKRELDAFEAMKRADPKAIQDLYLLDGTLLRRHVPPGVASALAGG</sequence>
<keyword evidence="2" id="KW-0472">Membrane</keyword>
<evidence type="ECO:0000256" key="3">
    <source>
        <dbReference type="SAM" id="SignalP"/>
    </source>
</evidence>
<keyword evidence="2" id="KW-0812">Transmembrane</keyword>
<dbReference type="EMBL" id="JAXIVS010000002">
    <property type="protein sequence ID" value="MDY7226467.1"/>
    <property type="molecule type" value="Genomic_DNA"/>
</dbReference>
<evidence type="ECO:0000313" key="4">
    <source>
        <dbReference type="EMBL" id="MDY7226467.1"/>
    </source>
</evidence>
<gene>
    <name evidence="4" type="ORF">SYV04_08725</name>
</gene>
<proteinExistence type="predicted"/>
<feature type="transmembrane region" description="Helical" evidence="2">
    <location>
        <begin position="187"/>
        <end position="210"/>
    </location>
</feature>
<evidence type="ECO:0008006" key="6">
    <source>
        <dbReference type="Google" id="ProtNLM"/>
    </source>
</evidence>
<protein>
    <recommendedName>
        <fullName evidence="6">Lipoprotein</fullName>
    </recommendedName>
</protein>
<keyword evidence="3" id="KW-0732">Signal</keyword>
<comment type="caution">
    <text evidence="4">The sequence shown here is derived from an EMBL/GenBank/DDBJ whole genome shotgun (WGS) entry which is preliminary data.</text>
</comment>
<keyword evidence="5" id="KW-1185">Reference proteome</keyword>
<keyword evidence="2" id="KW-1133">Transmembrane helix</keyword>
<evidence type="ECO:0000256" key="2">
    <source>
        <dbReference type="SAM" id="Phobius"/>
    </source>
</evidence>
<feature type="transmembrane region" description="Helical" evidence="2">
    <location>
        <begin position="161"/>
        <end position="180"/>
    </location>
</feature>
<reference evidence="4 5" key="1">
    <citation type="submission" date="2023-12" db="EMBL/GenBank/DDBJ databases">
        <title>the genome sequence of Hyalangium sp. s54d21.</title>
        <authorList>
            <person name="Zhang X."/>
        </authorList>
    </citation>
    <scope>NUCLEOTIDE SEQUENCE [LARGE SCALE GENOMIC DNA]</scope>
    <source>
        <strain evidence="5">s54d21</strain>
    </source>
</reference>
<organism evidence="4 5">
    <name type="scientific">Hyalangium rubrum</name>
    <dbReference type="NCBI Taxonomy" id="3103134"/>
    <lineage>
        <taxon>Bacteria</taxon>
        <taxon>Pseudomonadati</taxon>
        <taxon>Myxococcota</taxon>
        <taxon>Myxococcia</taxon>
        <taxon>Myxococcales</taxon>
        <taxon>Cystobacterineae</taxon>
        <taxon>Archangiaceae</taxon>
        <taxon>Hyalangium</taxon>
    </lineage>
</organism>
<accession>A0ABU5H129</accession>
<evidence type="ECO:0000256" key="1">
    <source>
        <dbReference type="SAM" id="MobiDB-lite"/>
    </source>
</evidence>
<evidence type="ECO:0000313" key="5">
    <source>
        <dbReference type="Proteomes" id="UP001291309"/>
    </source>
</evidence>
<name>A0ABU5H129_9BACT</name>
<dbReference type="Proteomes" id="UP001291309">
    <property type="component" value="Unassembled WGS sequence"/>
</dbReference>
<feature type="region of interest" description="Disordered" evidence="1">
    <location>
        <begin position="374"/>
        <end position="405"/>
    </location>
</feature>
<feature type="chain" id="PRO_5046629939" description="Lipoprotein" evidence="3">
    <location>
        <begin position="24"/>
        <end position="460"/>
    </location>
</feature>